<dbReference type="PANTHER" id="PTHR43792:SF1">
    <property type="entry name" value="N-ACETYLTRANSFERASE DOMAIN-CONTAINING PROTEIN"/>
    <property type="match status" value="1"/>
</dbReference>
<accession>A0A7S6WWH6</accession>
<proteinExistence type="predicted"/>
<dbReference type="InterPro" id="IPR016181">
    <property type="entry name" value="Acyl_CoA_acyltransferase"/>
</dbReference>
<gene>
    <name evidence="2" type="ORF">IDM49_12115</name>
</gene>
<dbReference type="SUPFAM" id="SSF55729">
    <property type="entry name" value="Acyl-CoA N-acyltransferases (Nat)"/>
    <property type="match status" value="1"/>
</dbReference>
<evidence type="ECO:0000259" key="1">
    <source>
        <dbReference type="PROSITE" id="PS51186"/>
    </source>
</evidence>
<dbReference type="GeneID" id="96624977"/>
<sequence length="162" mass="19250">MYFYENREILRLEPLTSAHARIMYPKLLNKDLYRYIEDDPPRSIEELKKEYENKYARWNSEDPRWRNWIILIGNKAAGYVQATIMKDEAILGWVVFNEYQGRGVGTNAVSAMIKEIISDTGIKKFICTIEKNNIPSRKLARKLDFNFSYKNKNDIIYRLMII</sequence>
<organism evidence="2 3">
    <name type="scientific">Rothia terrae</name>
    <dbReference type="NCBI Taxonomy" id="396015"/>
    <lineage>
        <taxon>Bacteria</taxon>
        <taxon>Bacillati</taxon>
        <taxon>Actinomycetota</taxon>
        <taxon>Actinomycetes</taxon>
        <taxon>Micrococcales</taxon>
        <taxon>Micrococcaceae</taxon>
        <taxon>Rothia</taxon>
    </lineage>
</organism>
<dbReference type="EMBL" id="CP062962">
    <property type="protein sequence ID" value="QOW64785.1"/>
    <property type="molecule type" value="Genomic_DNA"/>
</dbReference>
<evidence type="ECO:0000313" key="2">
    <source>
        <dbReference type="EMBL" id="QOW64785.1"/>
    </source>
</evidence>
<dbReference type="GO" id="GO:0016747">
    <property type="term" value="F:acyltransferase activity, transferring groups other than amino-acyl groups"/>
    <property type="evidence" value="ECO:0007669"/>
    <property type="project" value="InterPro"/>
</dbReference>
<dbReference type="PANTHER" id="PTHR43792">
    <property type="entry name" value="GNAT FAMILY, PUTATIVE (AFU_ORTHOLOGUE AFUA_3G00765)-RELATED-RELATED"/>
    <property type="match status" value="1"/>
</dbReference>
<keyword evidence="2" id="KW-0808">Transferase</keyword>
<dbReference type="Proteomes" id="UP000516404">
    <property type="component" value="Plasmid p3"/>
</dbReference>
<dbReference type="InterPro" id="IPR000182">
    <property type="entry name" value="GNAT_dom"/>
</dbReference>
<geneLocation type="plasmid" evidence="2 3">
    <name>p3</name>
</geneLocation>
<dbReference type="InterPro" id="IPR051531">
    <property type="entry name" value="N-acetyltransferase"/>
</dbReference>
<dbReference type="AlphaFoldDB" id="A0A7S6WWH6"/>
<keyword evidence="2" id="KW-0614">Plasmid</keyword>
<dbReference type="PROSITE" id="PS51186">
    <property type="entry name" value="GNAT"/>
    <property type="match status" value="1"/>
</dbReference>
<dbReference type="CDD" id="cd04301">
    <property type="entry name" value="NAT_SF"/>
    <property type="match status" value="1"/>
</dbReference>
<feature type="domain" description="N-acetyltransferase" evidence="1">
    <location>
        <begin position="22"/>
        <end position="162"/>
    </location>
</feature>
<dbReference type="KEGG" id="rter:IDM49_12115"/>
<dbReference type="Pfam" id="PF13302">
    <property type="entry name" value="Acetyltransf_3"/>
    <property type="match status" value="1"/>
</dbReference>
<keyword evidence="3" id="KW-1185">Reference proteome</keyword>
<name>A0A7S6WWH6_9MICC</name>
<protein>
    <submittedName>
        <fullName evidence="2">GNAT family N-acetyltransferase</fullName>
    </submittedName>
</protein>
<dbReference type="Gene3D" id="3.40.630.30">
    <property type="match status" value="1"/>
</dbReference>
<reference evidence="2 3" key="1">
    <citation type="submission" date="2020-09" db="EMBL/GenBank/DDBJ databases">
        <title>Investigation of environmental microbes.</title>
        <authorList>
            <person name="Ou Y."/>
            <person name="Kang Q."/>
        </authorList>
    </citation>
    <scope>NUCLEOTIDE SEQUENCE [LARGE SCALE GENOMIC DNA]</scope>
    <source>
        <strain evidence="2 3">KJZ-14</strain>
        <plasmid evidence="2 3">p3</plasmid>
    </source>
</reference>
<evidence type="ECO:0000313" key="3">
    <source>
        <dbReference type="Proteomes" id="UP000516404"/>
    </source>
</evidence>
<dbReference type="RefSeq" id="WP_193836801.1">
    <property type="nucleotide sequence ID" value="NZ_CP062962.1"/>
</dbReference>